<feature type="non-terminal residue" evidence="2">
    <location>
        <position position="1"/>
    </location>
</feature>
<evidence type="ECO:0000313" key="3">
    <source>
        <dbReference type="Proteomes" id="UP001432322"/>
    </source>
</evidence>
<feature type="region of interest" description="Disordered" evidence="1">
    <location>
        <begin position="142"/>
        <end position="167"/>
    </location>
</feature>
<dbReference type="Proteomes" id="UP001432322">
    <property type="component" value="Unassembled WGS sequence"/>
</dbReference>
<evidence type="ECO:0000313" key="2">
    <source>
        <dbReference type="EMBL" id="GMT27727.1"/>
    </source>
</evidence>
<accession>A0AAV5W7B7</accession>
<dbReference type="EMBL" id="BTSY01000005">
    <property type="protein sequence ID" value="GMT27727.1"/>
    <property type="molecule type" value="Genomic_DNA"/>
</dbReference>
<evidence type="ECO:0000256" key="1">
    <source>
        <dbReference type="SAM" id="MobiDB-lite"/>
    </source>
</evidence>
<comment type="caution">
    <text evidence="2">The sequence shown here is derived from an EMBL/GenBank/DDBJ whole genome shotgun (WGS) entry which is preliminary data.</text>
</comment>
<dbReference type="AlphaFoldDB" id="A0AAV5W7B7"/>
<gene>
    <name evidence="2" type="ORF">PFISCL1PPCAC_19024</name>
</gene>
<reference evidence="2" key="1">
    <citation type="submission" date="2023-10" db="EMBL/GenBank/DDBJ databases">
        <title>Genome assembly of Pristionchus species.</title>
        <authorList>
            <person name="Yoshida K."/>
            <person name="Sommer R.J."/>
        </authorList>
    </citation>
    <scope>NUCLEOTIDE SEQUENCE</scope>
    <source>
        <strain evidence="2">RS5133</strain>
    </source>
</reference>
<keyword evidence="3" id="KW-1185">Reference proteome</keyword>
<name>A0AAV5W7B7_9BILA</name>
<proteinExistence type="predicted"/>
<organism evidence="2 3">
    <name type="scientific">Pristionchus fissidentatus</name>
    <dbReference type="NCBI Taxonomy" id="1538716"/>
    <lineage>
        <taxon>Eukaryota</taxon>
        <taxon>Metazoa</taxon>
        <taxon>Ecdysozoa</taxon>
        <taxon>Nematoda</taxon>
        <taxon>Chromadorea</taxon>
        <taxon>Rhabditida</taxon>
        <taxon>Rhabditina</taxon>
        <taxon>Diplogasteromorpha</taxon>
        <taxon>Diplogasteroidea</taxon>
        <taxon>Neodiplogasteridae</taxon>
        <taxon>Pristionchus</taxon>
    </lineage>
</organism>
<sequence length="185" mass="21682">SFVLALLTVTSHCDEMDTSGRSHIYSGPLAAADRVVESFYEEYPQLGEYDEKEAREFKKEIVTLREEKEDEYEALMKSPLTYPILSDKLEKLRKLITSKASEYASVMNDLKDKEKTDRFLMYLIVNTPVLVLEKAWKEYSEKNELDEEEIEDQKEENEDDAHDAIYGEKESIWFTKRKADEKTEL</sequence>
<protein>
    <recommendedName>
        <fullName evidence="4">SXP/RAL-2 family protein Ani s 5-like cation-binding domain-containing protein</fullName>
    </recommendedName>
</protein>
<feature type="compositionally biased region" description="Acidic residues" evidence="1">
    <location>
        <begin position="144"/>
        <end position="161"/>
    </location>
</feature>
<evidence type="ECO:0008006" key="4">
    <source>
        <dbReference type="Google" id="ProtNLM"/>
    </source>
</evidence>